<protein>
    <submittedName>
        <fullName evidence="4">Uncharacterized protein</fullName>
    </submittedName>
</protein>
<gene>
    <name evidence="4" type="ORF">Vafri_7765</name>
</gene>
<keyword evidence="5" id="KW-1185">Reference proteome</keyword>
<feature type="signal peptide" evidence="3">
    <location>
        <begin position="1"/>
        <end position="18"/>
    </location>
</feature>
<proteinExistence type="predicted"/>
<evidence type="ECO:0000256" key="1">
    <source>
        <dbReference type="SAM" id="Coils"/>
    </source>
</evidence>
<evidence type="ECO:0000313" key="4">
    <source>
        <dbReference type="EMBL" id="GIL51853.1"/>
    </source>
</evidence>
<feature type="coiled-coil region" evidence="1">
    <location>
        <begin position="790"/>
        <end position="859"/>
    </location>
</feature>
<feature type="chain" id="PRO_5035322056" evidence="3">
    <location>
        <begin position="19"/>
        <end position="933"/>
    </location>
</feature>
<evidence type="ECO:0000313" key="5">
    <source>
        <dbReference type="Proteomes" id="UP000747399"/>
    </source>
</evidence>
<dbReference type="EMBL" id="BNCO01000011">
    <property type="protein sequence ID" value="GIL51853.1"/>
    <property type="molecule type" value="Genomic_DNA"/>
</dbReference>
<feature type="transmembrane region" description="Helical" evidence="2">
    <location>
        <begin position="416"/>
        <end position="439"/>
    </location>
</feature>
<accession>A0A8J4B1I7</accession>
<reference evidence="4" key="1">
    <citation type="journal article" date="2021" name="Proc. Natl. Acad. Sci. U.S.A.">
        <title>Three genomes in the algal genus Volvox reveal the fate of a haploid sex-determining region after a transition to homothallism.</title>
        <authorList>
            <person name="Yamamoto K."/>
            <person name="Hamaji T."/>
            <person name="Kawai-Toyooka H."/>
            <person name="Matsuzaki R."/>
            <person name="Takahashi F."/>
            <person name="Nishimura Y."/>
            <person name="Kawachi M."/>
            <person name="Noguchi H."/>
            <person name="Minakuchi Y."/>
            <person name="Umen J.G."/>
            <person name="Toyoda A."/>
            <person name="Nozaki H."/>
        </authorList>
    </citation>
    <scope>NUCLEOTIDE SEQUENCE</scope>
    <source>
        <strain evidence="4">NIES-3780</strain>
    </source>
</reference>
<keyword evidence="2" id="KW-1133">Transmembrane helix</keyword>
<keyword evidence="3" id="KW-0732">Signal</keyword>
<organism evidence="4 5">
    <name type="scientific">Volvox africanus</name>
    <dbReference type="NCBI Taxonomy" id="51714"/>
    <lineage>
        <taxon>Eukaryota</taxon>
        <taxon>Viridiplantae</taxon>
        <taxon>Chlorophyta</taxon>
        <taxon>core chlorophytes</taxon>
        <taxon>Chlorophyceae</taxon>
        <taxon>CS clade</taxon>
        <taxon>Chlamydomonadales</taxon>
        <taxon>Volvocaceae</taxon>
        <taxon>Volvox</taxon>
    </lineage>
</organism>
<evidence type="ECO:0000256" key="2">
    <source>
        <dbReference type="SAM" id="Phobius"/>
    </source>
</evidence>
<name>A0A8J4B1I7_9CHLO</name>
<evidence type="ECO:0000256" key="3">
    <source>
        <dbReference type="SAM" id="SignalP"/>
    </source>
</evidence>
<dbReference type="AlphaFoldDB" id="A0A8J4B1I7"/>
<keyword evidence="1" id="KW-0175">Coiled coil</keyword>
<keyword evidence="2" id="KW-0812">Transmembrane</keyword>
<comment type="caution">
    <text evidence="4">The sequence shown here is derived from an EMBL/GenBank/DDBJ whole genome shotgun (WGS) entry which is preliminary data.</text>
</comment>
<sequence length="933" mass="103217">MLQAAVVVMLLAASFAVSQDLPLDLQRPLDGLHRQEGSALRAIKDWIKHLFSMPTNSTKESLVLPDTDVCNYTICCSIRTTISLARREEESAAVLKENGPPALLVCGSKGNGTAAVTVPCHAPIGSQPLLQAVMTRFRLMLQCRKNRQLDSRSLVPGSASFWGLLLPSAVREEYKPDQENVAGAKAISPEDFHRNGPAIIASENPGAMQSPMLQDDEATPIQPPMLQDDKAGLREAISIMVKALHSFEDETEAEQLHEVFNAAALMVGLQGEAGHAAKAGKEAHETLPEDDELINIMQQLEHKARPMEDSMDGEPALEQEQPKNITQHMGHEAPLAEGGMGPDHVESSTYTDKLMFVDDRTGAVSSLEAEANGGPEERAPYAIPQTDRLRGLAGQRIKMEMIAVDIAVRQWVAPRLVMVMMAIAAVAVIIAILMSSHASQVDRRMLRLRVAGKKNARAHEQLHDQHDALVSMLVSTLAANRELRDEMDYLRSSIKQQRISLLAAAHQAVMTASTSSATAVDLVQRAAKLQQAQGMLAGALSTAVQEWRKRGEMFAASLSFCRRRVEVMVRTAAVDKAAAAKAGRKHEEEVKHVFKELAVERQRHSITNTQAQAYKVRCRRMLRDLRGNLVHNMKAWTDLQKQLLSLHEMRNMLFSLVNQYQGYVAKLQRQVASQDDCCGLLHSKDATINGLVLELSNTASALENQRQQSAELQRFLAKADEDLSDAHVKVMQLEMQLQEAQAAAKISEARTESLSSINACLEQEFEQVYTAFSLLAEGENVYLAPARARAIELQQQMRILRNAKAEHEAKISESNAMLQEIQREAIEKDRIIAELTMQLDDDKRQIQMMQDELQRHKEEGKLFGTVALPSKQSLMIAEQTEHCDRDQLVQALLAQLYRQWQPLPVDRGPAQAIAAEAAAVIVASTLDRGSDLH</sequence>
<keyword evidence="2" id="KW-0472">Membrane</keyword>
<dbReference type="Proteomes" id="UP000747399">
    <property type="component" value="Unassembled WGS sequence"/>
</dbReference>
<feature type="coiled-coil region" evidence="1">
    <location>
        <begin position="702"/>
        <end position="750"/>
    </location>
</feature>